<accession>A0A318IJI1</accession>
<evidence type="ECO:0000313" key="2">
    <source>
        <dbReference type="Proteomes" id="UP000247792"/>
    </source>
</evidence>
<reference evidence="1 2" key="1">
    <citation type="submission" date="2018-05" db="EMBL/GenBank/DDBJ databases">
        <title>Genomic Encyclopedia of Type Strains, Phase IV (KMG-IV): sequencing the most valuable type-strain genomes for metagenomic binning, comparative biology and taxonomic classification.</title>
        <authorList>
            <person name="Goeker M."/>
        </authorList>
    </citation>
    <scope>NUCLEOTIDE SEQUENCE [LARGE SCALE GENOMIC DNA]</scope>
    <source>
        <strain evidence="1 2">DSM 19792</strain>
    </source>
</reference>
<dbReference type="AlphaFoldDB" id="A0A318IJI1"/>
<keyword evidence="2" id="KW-1185">Reference proteome</keyword>
<dbReference type="Proteomes" id="UP000247792">
    <property type="component" value="Unassembled WGS sequence"/>
</dbReference>
<dbReference type="EMBL" id="QJKB01000030">
    <property type="protein sequence ID" value="PXX33698.1"/>
    <property type="molecule type" value="Genomic_DNA"/>
</dbReference>
<proteinExistence type="predicted"/>
<organism evidence="1 2">
    <name type="scientific">Undibacterium pigrum</name>
    <dbReference type="NCBI Taxonomy" id="401470"/>
    <lineage>
        <taxon>Bacteria</taxon>
        <taxon>Pseudomonadati</taxon>
        <taxon>Pseudomonadota</taxon>
        <taxon>Betaproteobacteria</taxon>
        <taxon>Burkholderiales</taxon>
        <taxon>Oxalobacteraceae</taxon>
        <taxon>Undibacterium</taxon>
    </lineage>
</organism>
<sequence length="104" mass="11423">MKYPLKTHKTGKFFPASGNCGTCGKPSDGKFICFSINASERIGDTDSFAPADFITSVSLMDHGVTDSGKPLTLFDDINDTFFCSTVCLRTFFNQVITDFENGRE</sequence>
<protein>
    <submittedName>
        <fullName evidence="1">Uncharacterized protein</fullName>
    </submittedName>
</protein>
<evidence type="ECO:0000313" key="1">
    <source>
        <dbReference type="EMBL" id="PXX33698.1"/>
    </source>
</evidence>
<comment type="caution">
    <text evidence="1">The sequence shown here is derived from an EMBL/GenBank/DDBJ whole genome shotgun (WGS) entry which is preliminary data.</text>
</comment>
<dbReference type="OrthoDB" id="9182111at2"/>
<gene>
    <name evidence="1" type="ORF">DFR42_1302</name>
</gene>
<dbReference type="RefSeq" id="WP_110258516.1">
    <property type="nucleotide sequence ID" value="NZ_QJKB01000030.1"/>
</dbReference>
<name>A0A318IJI1_9BURK</name>